<gene>
    <name evidence="7" type="primary">pepA</name>
    <name evidence="9" type="ORF">A2717_03135</name>
</gene>
<dbReference type="EC" id="3.4.11.1" evidence="7"/>
<feature type="active site" evidence="7">
    <location>
        <position position="325"/>
    </location>
</feature>
<dbReference type="Gene3D" id="3.40.220.10">
    <property type="entry name" value="Leucine Aminopeptidase, subunit E, domain 1"/>
    <property type="match status" value="1"/>
</dbReference>
<dbReference type="Gene3D" id="3.40.630.10">
    <property type="entry name" value="Zn peptidases"/>
    <property type="match status" value="1"/>
</dbReference>
<dbReference type="EMBL" id="MFEH01000007">
    <property type="protein sequence ID" value="OGE73581.1"/>
    <property type="molecule type" value="Genomic_DNA"/>
</dbReference>
<organism evidence="9 10">
    <name type="scientific">Candidatus Doudnabacteria bacterium RIFCSPHIGHO2_01_FULL_41_86</name>
    <dbReference type="NCBI Taxonomy" id="1817821"/>
    <lineage>
        <taxon>Bacteria</taxon>
        <taxon>Candidatus Doudnaibacteriota</taxon>
    </lineage>
</organism>
<feature type="binding site" evidence="7">
    <location>
        <position position="239"/>
    </location>
    <ligand>
        <name>Mn(2+)</name>
        <dbReference type="ChEBI" id="CHEBI:29035"/>
        <label>2</label>
    </ligand>
</feature>
<dbReference type="InterPro" id="IPR023042">
    <property type="entry name" value="Peptidase_M17_leu_NH2_pept"/>
</dbReference>
<comment type="catalytic activity">
    <reaction evidence="2 7">
        <text>Release of an N-terminal amino acid, preferentially leucine, but not glutamic or aspartic acids.</text>
        <dbReference type="EC" id="3.4.11.10"/>
    </reaction>
</comment>
<dbReference type="InterPro" id="IPR043472">
    <property type="entry name" value="Macro_dom-like"/>
</dbReference>
<dbReference type="GO" id="GO:0030145">
    <property type="term" value="F:manganese ion binding"/>
    <property type="evidence" value="ECO:0007669"/>
    <property type="project" value="UniProtKB-UniRule"/>
</dbReference>
<dbReference type="Pfam" id="PF00883">
    <property type="entry name" value="Peptidase_M17"/>
    <property type="match status" value="1"/>
</dbReference>
<feature type="binding site" evidence="7">
    <location>
        <position position="321"/>
    </location>
    <ligand>
        <name>Mn(2+)</name>
        <dbReference type="ChEBI" id="CHEBI:29035"/>
        <label>1</label>
    </ligand>
</feature>
<keyword evidence="4 7" id="KW-0031">Aminopeptidase</keyword>
<dbReference type="Pfam" id="PF02789">
    <property type="entry name" value="Peptidase_M17_N"/>
    <property type="match status" value="1"/>
</dbReference>
<evidence type="ECO:0000256" key="2">
    <source>
        <dbReference type="ARBA" id="ARBA00000967"/>
    </source>
</evidence>
<dbReference type="SUPFAM" id="SSF52949">
    <property type="entry name" value="Macro domain-like"/>
    <property type="match status" value="1"/>
</dbReference>
<evidence type="ECO:0000313" key="10">
    <source>
        <dbReference type="Proteomes" id="UP000177610"/>
    </source>
</evidence>
<dbReference type="InterPro" id="IPR008283">
    <property type="entry name" value="Peptidase_M17_N"/>
</dbReference>
<dbReference type="PRINTS" id="PR00481">
    <property type="entry name" value="LAMNOPPTDASE"/>
</dbReference>
<comment type="caution">
    <text evidence="9">The sequence shown here is derived from an EMBL/GenBank/DDBJ whole genome shotgun (WGS) entry which is preliminary data.</text>
</comment>
<sequence length="471" mass="51209">MQIQLSKTETSPNLTILPLFVGEKLNKNLPKHALADFKNRLGSTHLIYTDSSRVLLLGLGEKKNFKPESWRTATHTSINIAMTLGVESMDIVLPKLPTNQLEAFLELTGFALTFSGYRFDEYKKEKNGLKLKEVYLISPINAKLSKALTRGIALGHAANTARSLANHPGNVATPTHLAQHAKESAKKFGFKCQVLGPKEIAKEKMGLLTGVSLGSDQPPQFIILEYGNKNKPPFVLVGKGLTFDSGGVSIKPSEKMEEMKYDMCGGAVVLGIFEAAAALKLPVHLVGLIPATENLLSGKAVKPGDILISHIGASVEIINTDAEGRLVLADAISYAKKYYKPKLIIDYATLTGAVITALGDEYTGYFSNTKNYQKQFEKSSALTAEKIWSLPLAQEYKDQLKSSIADIKNLGEKGAGATTAALFLEYFVGTTPWIHLDIAGTAWTMRPKSYASPGATGWGVYLTVDFLRNNI</sequence>
<keyword evidence="7" id="KW-0963">Cytoplasm</keyword>
<dbReference type="InterPro" id="IPR000819">
    <property type="entry name" value="Peptidase_M17_C"/>
</dbReference>
<evidence type="ECO:0000259" key="8">
    <source>
        <dbReference type="PROSITE" id="PS00631"/>
    </source>
</evidence>
<dbReference type="EC" id="3.4.11.10" evidence="7"/>
<comment type="similarity">
    <text evidence="3 7">Belongs to the peptidase M17 family.</text>
</comment>
<evidence type="ECO:0000256" key="3">
    <source>
        <dbReference type="ARBA" id="ARBA00009528"/>
    </source>
</evidence>
<proteinExistence type="inferred from homology"/>
<keyword evidence="7" id="KW-0464">Manganese</keyword>
<feature type="binding site" evidence="7">
    <location>
        <position position="244"/>
    </location>
    <ligand>
        <name>Mn(2+)</name>
        <dbReference type="ChEBI" id="CHEBI:29035"/>
        <label>2</label>
    </ligand>
</feature>
<evidence type="ECO:0000256" key="6">
    <source>
        <dbReference type="ARBA" id="ARBA00022801"/>
    </source>
</evidence>
<dbReference type="AlphaFoldDB" id="A0A1F5N7C6"/>
<dbReference type="STRING" id="1817821.A2717_03135"/>
<dbReference type="CDD" id="cd00433">
    <property type="entry name" value="Peptidase_M17"/>
    <property type="match status" value="1"/>
</dbReference>
<keyword evidence="5 7" id="KW-0645">Protease</keyword>
<comment type="subcellular location">
    <subcellularLocation>
        <location evidence="7">Cytoplasm</location>
    </subcellularLocation>
</comment>
<feature type="binding site" evidence="7">
    <location>
        <position position="244"/>
    </location>
    <ligand>
        <name>Mn(2+)</name>
        <dbReference type="ChEBI" id="CHEBI:29035"/>
        <label>1</label>
    </ligand>
</feature>
<dbReference type="SUPFAM" id="SSF53187">
    <property type="entry name" value="Zn-dependent exopeptidases"/>
    <property type="match status" value="1"/>
</dbReference>
<dbReference type="PANTHER" id="PTHR11963">
    <property type="entry name" value="LEUCINE AMINOPEPTIDASE-RELATED"/>
    <property type="match status" value="1"/>
</dbReference>
<keyword evidence="6 7" id="KW-0378">Hydrolase</keyword>
<comment type="function">
    <text evidence="7">Presumably involved in the processing and regular turnover of intracellular proteins. Catalyzes the removal of unsubstituted N-terminal amino acids from various peptides.</text>
</comment>
<dbReference type="PROSITE" id="PS00631">
    <property type="entry name" value="CYTOSOL_AP"/>
    <property type="match status" value="1"/>
</dbReference>
<feature type="active site" evidence="7">
    <location>
        <position position="251"/>
    </location>
</feature>
<dbReference type="GO" id="GO:0070006">
    <property type="term" value="F:metalloaminopeptidase activity"/>
    <property type="evidence" value="ECO:0007669"/>
    <property type="project" value="InterPro"/>
</dbReference>
<dbReference type="NCBIfam" id="NF002074">
    <property type="entry name" value="PRK00913.1-4"/>
    <property type="match status" value="1"/>
</dbReference>
<dbReference type="PANTHER" id="PTHR11963:SF23">
    <property type="entry name" value="CYTOSOL AMINOPEPTIDASE"/>
    <property type="match status" value="1"/>
</dbReference>
<evidence type="ECO:0000313" key="9">
    <source>
        <dbReference type="EMBL" id="OGE73581.1"/>
    </source>
</evidence>
<feature type="domain" description="Cytosol aminopeptidase" evidence="8">
    <location>
        <begin position="319"/>
        <end position="326"/>
    </location>
</feature>
<name>A0A1F5N7C6_9BACT</name>
<dbReference type="GO" id="GO:0006508">
    <property type="term" value="P:proteolysis"/>
    <property type="evidence" value="ECO:0007669"/>
    <property type="project" value="UniProtKB-KW"/>
</dbReference>
<protein>
    <recommendedName>
        <fullName evidence="7">Probable cytosol aminopeptidase</fullName>
        <ecNumber evidence="7">3.4.11.1</ecNumber>
    </recommendedName>
    <alternativeName>
        <fullName evidence="7">Leucine aminopeptidase</fullName>
        <shortName evidence="7">LAP</shortName>
        <ecNumber evidence="7">3.4.11.10</ecNumber>
    </alternativeName>
    <alternativeName>
        <fullName evidence="7">Leucyl aminopeptidase</fullName>
    </alternativeName>
</protein>
<feature type="binding site" evidence="7">
    <location>
        <position position="323"/>
    </location>
    <ligand>
        <name>Mn(2+)</name>
        <dbReference type="ChEBI" id="CHEBI:29035"/>
        <label>2</label>
    </ligand>
</feature>
<accession>A0A1F5N7C6</accession>
<evidence type="ECO:0000256" key="7">
    <source>
        <dbReference type="HAMAP-Rule" id="MF_00181"/>
    </source>
</evidence>
<comment type="catalytic activity">
    <reaction evidence="1 7">
        <text>Release of an N-terminal amino acid, Xaa-|-Yaa-, in which Xaa is preferably Leu, but may be other amino acids including Pro although not Arg or Lys, and Yaa may be Pro. Amino acid amides and methyl esters are also readily hydrolyzed, but rates on arylamides are exceedingly low.</text>
        <dbReference type="EC" id="3.4.11.1"/>
    </reaction>
</comment>
<reference evidence="9 10" key="1">
    <citation type="journal article" date="2016" name="Nat. Commun.">
        <title>Thousands of microbial genomes shed light on interconnected biogeochemical processes in an aquifer system.</title>
        <authorList>
            <person name="Anantharaman K."/>
            <person name="Brown C.T."/>
            <person name="Hug L.A."/>
            <person name="Sharon I."/>
            <person name="Castelle C.J."/>
            <person name="Probst A.J."/>
            <person name="Thomas B.C."/>
            <person name="Singh A."/>
            <person name="Wilkins M.J."/>
            <person name="Karaoz U."/>
            <person name="Brodie E.L."/>
            <person name="Williams K.H."/>
            <person name="Hubbard S.S."/>
            <person name="Banfield J.F."/>
        </authorList>
    </citation>
    <scope>NUCLEOTIDE SEQUENCE [LARGE SCALE GENOMIC DNA]</scope>
</reference>
<evidence type="ECO:0000256" key="5">
    <source>
        <dbReference type="ARBA" id="ARBA00022670"/>
    </source>
</evidence>
<dbReference type="Proteomes" id="UP000177610">
    <property type="component" value="Unassembled WGS sequence"/>
</dbReference>
<dbReference type="GO" id="GO:0005737">
    <property type="term" value="C:cytoplasm"/>
    <property type="evidence" value="ECO:0007669"/>
    <property type="project" value="UniProtKB-SubCell"/>
</dbReference>
<comment type="cofactor">
    <cofactor evidence="7">
        <name>Mn(2+)</name>
        <dbReference type="ChEBI" id="CHEBI:29035"/>
    </cofactor>
    <text evidence="7">Binds 2 manganese ions per subunit.</text>
</comment>
<evidence type="ECO:0000256" key="4">
    <source>
        <dbReference type="ARBA" id="ARBA00022438"/>
    </source>
</evidence>
<keyword evidence="7" id="KW-0479">Metal-binding</keyword>
<feature type="binding site" evidence="7">
    <location>
        <position position="262"/>
    </location>
    <ligand>
        <name>Mn(2+)</name>
        <dbReference type="ChEBI" id="CHEBI:29035"/>
        <label>2</label>
    </ligand>
</feature>
<dbReference type="HAMAP" id="MF_00181">
    <property type="entry name" value="Cytosol_peptidase_M17"/>
    <property type="match status" value="1"/>
</dbReference>
<dbReference type="InterPro" id="IPR011356">
    <property type="entry name" value="Leucine_aapep/pepB"/>
</dbReference>
<feature type="binding site" evidence="7">
    <location>
        <position position="323"/>
    </location>
    <ligand>
        <name>Mn(2+)</name>
        <dbReference type="ChEBI" id="CHEBI:29035"/>
        <label>1</label>
    </ligand>
</feature>
<evidence type="ECO:0000256" key="1">
    <source>
        <dbReference type="ARBA" id="ARBA00000135"/>
    </source>
</evidence>